<accession>A0A816EFE5</accession>
<dbReference type="OrthoDB" id="8300196at2759"/>
<dbReference type="Proteomes" id="UP000681722">
    <property type="component" value="Unassembled WGS sequence"/>
</dbReference>
<proteinExistence type="predicted"/>
<dbReference type="AlphaFoldDB" id="A0A816EFE5"/>
<evidence type="ECO:0000313" key="2">
    <source>
        <dbReference type="EMBL" id="CAF4574070.1"/>
    </source>
</evidence>
<comment type="caution">
    <text evidence="1">The sequence shown here is derived from an EMBL/GenBank/DDBJ whole genome shotgun (WGS) entry which is preliminary data.</text>
</comment>
<name>A0A816EFE5_9BILA</name>
<keyword evidence="3" id="KW-1185">Reference proteome</keyword>
<evidence type="ECO:0000313" key="1">
    <source>
        <dbReference type="EMBL" id="CAF1649170.1"/>
    </source>
</evidence>
<reference evidence="1" key="1">
    <citation type="submission" date="2021-02" db="EMBL/GenBank/DDBJ databases">
        <authorList>
            <person name="Nowell W R."/>
        </authorList>
    </citation>
    <scope>NUCLEOTIDE SEQUENCE</scope>
</reference>
<protein>
    <submittedName>
        <fullName evidence="1">Uncharacterized protein</fullName>
    </submittedName>
</protein>
<evidence type="ECO:0000313" key="3">
    <source>
        <dbReference type="Proteomes" id="UP000663829"/>
    </source>
</evidence>
<organism evidence="1 3">
    <name type="scientific">Didymodactylos carnosus</name>
    <dbReference type="NCBI Taxonomy" id="1234261"/>
    <lineage>
        <taxon>Eukaryota</taxon>
        <taxon>Metazoa</taxon>
        <taxon>Spiralia</taxon>
        <taxon>Gnathifera</taxon>
        <taxon>Rotifera</taxon>
        <taxon>Eurotatoria</taxon>
        <taxon>Bdelloidea</taxon>
        <taxon>Philodinida</taxon>
        <taxon>Philodinidae</taxon>
        <taxon>Didymodactylos</taxon>
    </lineage>
</organism>
<feature type="non-terminal residue" evidence="1">
    <location>
        <position position="1"/>
    </location>
</feature>
<gene>
    <name evidence="1" type="ORF">GPM918_LOCUS45405</name>
    <name evidence="2" type="ORF">SRO942_LOCUS47885</name>
</gene>
<dbReference type="EMBL" id="CAJOBC010120978">
    <property type="protein sequence ID" value="CAF4574070.1"/>
    <property type="molecule type" value="Genomic_DNA"/>
</dbReference>
<dbReference type="Proteomes" id="UP000663829">
    <property type="component" value="Unassembled WGS sequence"/>
</dbReference>
<dbReference type="EMBL" id="CAJNOQ010050647">
    <property type="protein sequence ID" value="CAF1649170.1"/>
    <property type="molecule type" value="Genomic_DNA"/>
</dbReference>
<sequence length="150" mass="16640">NKHRNFKNLPKTCAKRRQAWECSKDYNSDGSLSSCVLKNVTILQYVKPISGDTISDAAQFDLPMSPTHTAKIVKINGHSGLSGRFSPQLIDIWSKSFAFRSLLASIVSELAGYETSSNSIDSHVECSPTRAQSDEEDLSLILSKLKYEKL</sequence>